<dbReference type="PANTHER" id="PTHR11469:SF1">
    <property type="entry name" value="GLUCOSE-6-PHOSPHATE ISOMERASE"/>
    <property type="match status" value="1"/>
</dbReference>
<dbReference type="GO" id="GO:0006094">
    <property type="term" value="P:gluconeogenesis"/>
    <property type="evidence" value="ECO:0007669"/>
    <property type="project" value="UniProtKB-KW"/>
</dbReference>
<comment type="caution">
    <text evidence="4">The sequence shown here is derived from an EMBL/GenBank/DDBJ whole genome shotgun (WGS) entry which is preliminary data.</text>
</comment>
<dbReference type="GO" id="GO:0051156">
    <property type="term" value="P:glucose 6-phosphate metabolic process"/>
    <property type="evidence" value="ECO:0007669"/>
    <property type="project" value="TreeGrafter"/>
</dbReference>
<proteinExistence type="predicted"/>
<evidence type="ECO:0000256" key="2">
    <source>
        <dbReference type="ARBA" id="ARBA00023152"/>
    </source>
</evidence>
<gene>
    <name evidence="4" type="ORF">S01H1_84320</name>
</gene>
<evidence type="ECO:0000313" key="4">
    <source>
        <dbReference type="EMBL" id="GAG42058.1"/>
    </source>
</evidence>
<keyword evidence="1" id="KW-0312">Gluconeogenesis</keyword>
<evidence type="ECO:0000256" key="3">
    <source>
        <dbReference type="ARBA" id="ARBA00023235"/>
    </source>
</evidence>
<dbReference type="GO" id="GO:0048029">
    <property type="term" value="F:monosaccharide binding"/>
    <property type="evidence" value="ECO:0007669"/>
    <property type="project" value="TreeGrafter"/>
</dbReference>
<dbReference type="GO" id="GO:0005829">
    <property type="term" value="C:cytosol"/>
    <property type="evidence" value="ECO:0007669"/>
    <property type="project" value="TreeGrafter"/>
</dbReference>
<dbReference type="InterPro" id="IPR001672">
    <property type="entry name" value="G6P_Isomerase"/>
</dbReference>
<dbReference type="CDD" id="cd05016">
    <property type="entry name" value="SIS_PGI_2"/>
    <property type="match status" value="1"/>
</dbReference>
<evidence type="ECO:0000256" key="1">
    <source>
        <dbReference type="ARBA" id="ARBA00022432"/>
    </source>
</evidence>
<dbReference type="InterPro" id="IPR046348">
    <property type="entry name" value="SIS_dom_sf"/>
</dbReference>
<reference evidence="4" key="1">
    <citation type="journal article" date="2014" name="Front. Microbiol.">
        <title>High frequency of phylogenetically diverse reductive dehalogenase-homologous genes in deep subseafloor sedimentary metagenomes.</title>
        <authorList>
            <person name="Kawai M."/>
            <person name="Futagami T."/>
            <person name="Toyoda A."/>
            <person name="Takaki Y."/>
            <person name="Nishi S."/>
            <person name="Hori S."/>
            <person name="Arai W."/>
            <person name="Tsubouchi T."/>
            <person name="Morono Y."/>
            <person name="Uchiyama I."/>
            <person name="Ito T."/>
            <person name="Fujiyama A."/>
            <person name="Inagaki F."/>
            <person name="Takami H."/>
        </authorList>
    </citation>
    <scope>NUCLEOTIDE SEQUENCE</scope>
    <source>
        <strain evidence="4">Expedition CK06-06</strain>
    </source>
</reference>
<keyword evidence="3" id="KW-0413">Isomerase</keyword>
<dbReference type="PROSITE" id="PS51463">
    <property type="entry name" value="P_GLUCOSE_ISOMERASE_3"/>
    <property type="match status" value="1"/>
</dbReference>
<dbReference type="Gene3D" id="3.40.50.10490">
    <property type="entry name" value="Glucose-6-phosphate isomerase like protein, domain 1"/>
    <property type="match status" value="1"/>
</dbReference>
<name>X0XZU0_9ZZZZ</name>
<feature type="non-terminal residue" evidence="4">
    <location>
        <position position="136"/>
    </location>
</feature>
<dbReference type="SUPFAM" id="SSF53697">
    <property type="entry name" value="SIS domain"/>
    <property type="match status" value="1"/>
</dbReference>
<accession>X0XZU0</accession>
<protein>
    <submittedName>
        <fullName evidence="4">Uncharacterized protein</fullName>
    </submittedName>
</protein>
<dbReference type="GO" id="GO:0097367">
    <property type="term" value="F:carbohydrate derivative binding"/>
    <property type="evidence" value="ECO:0007669"/>
    <property type="project" value="InterPro"/>
</dbReference>
<dbReference type="EMBL" id="BARS01057532">
    <property type="protein sequence ID" value="GAG42058.1"/>
    <property type="molecule type" value="Genomic_DNA"/>
</dbReference>
<sequence>RAAGKVVGRNPAAMLALLLHAFYTRGKRLHVLFPYSYQLKDLADWYRQLWAESLGKQQDLDGQPVIVGPTPINALGATDQHSQVQLYREGPNDKVFIFLEVEKFARDVRIPRGKGTPPSLKYLEGASLGHLLNTEQ</sequence>
<dbReference type="InterPro" id="IPR035482">
    <property type="entry name" value="SIS_PGI_2"/>
</dbReference>
<keyword evidence="2" id="KW-0324">Glycolysis</keyword>
<dbReference type="GO" id="GO:0004347">
    <property type="term" value="F:glucose-6-phosphate isomerase activity"/>
    <property type="evidence" value="ECO:0007669"/>
    <property type="project" value="InterPro"/>
</dbReference>
<dbReference type="PANTHER" id="PTHR11469">
    <property type="entry name" value="GLUCOSE-6-PHOSPHATE ISOMERASE"/>
    <property type="match status" value="1"/>
</dbReference>
<dbReference type="AlphaFoldDB" id="X0XZU0"/>
<organism evidence="4">
    <name type="scientific">marine sediment metagenome</name>
    <dbReference type="NCBI Taxonomy" id="412755"/>
    <lineage>
        <taxon>unclassified sequences</taxon>
        <taxon>metagenomes</taxon>
        <taxon>ecological metagenomes</taxon>
    </lineage>
</organism>
<feature type="non-terminal residue" evidence="4">
    <location>
        <position position="1"/>
    </location>
</feature>
<dbReference type="GO" id="GO:0006096">
    <property type="term" value="P:glycolytic process"/>
    <property type="evidence" value="ECO:0007669"/>
    <property type="project" value="UniProtKB-KW"/>
</dbReference>